<comment type="caution">
    <text evidence="2">The sequence shown here is derived from an EMBL/GenBank/DDBJ whole genome shotgun (WGS) entry which is preliminary data.</text>
</comment>
<dbReference type="PANTHER" id="PTHR24422:SF10">
    <property type="entry name" value="CHEMOTAXIS PROTEIN METHYLTRANSFERASE 2"/>
    <property type="match status" value="1"/>
</dbReference>
<protein>
    <recommendedName>
        <fullName evidence="1">CheR-type methyltransferase domain-containing protein</fullName>
    </recommendedName>
</protein>
<dbReference type="Pfam" id="PF01739">
    <property type="entry name" value="CheR"/>
    <property type="match status" value="1"/>
</dbReference>
<name>A0A2M7FYP9_9BACT</name>
<dbReference type="Gene3D" id="3.40.50.150">
    <property type="entry name" value="Vaccinia Virus protein VP39"/>
    <property type="match status" value="1"/>
</dbReference>
<evidence type="ECO:0000313" key="2">
    <source>
        <dbReference type="EMBL" id="PIW14397.1"/>
    </source>
</evidence>
<dbReference type="SUPFAM" id="SSF48452">
    <property type="entry name" value="TPR-like"/>
    <property type="match status" value="1"/>
</dbReference>
<dbReference type="Gene3D" id="1.25.40.10">
    <property type="entry name" value="Tetratricopeptide repeat domain"/>
    <property type="match status" value="1"/>
</dbReference>
<dbReference type="Proteomes" id="UP000231019">
    <property type="component" value="Unassembled WGS sequence"/>
</dbReference>
<dbReference type="GO" id="GO:0008757">
    <property type="term" value="F:S-adenosylmethionine-dependent methyltransferase activity"/>
    <property type="evidence" value="ECO:0007669"/>
    <property type="project" value="InterPro"/>
</dbReference>
<dbReference type="PANTHER" id="PTHR24422">
    <property type="entry name" value="CHEMOTAXIS PROTEIN METHYLTRANSFERASE"/>
    <property type="match status" value="1"/>
</dbReference>
<dbReference type="InterPro" id="IPR022642">
    <property type="entry name" value="CheR_C"/>
</dbReference>
<proteinExistence type="predicted"/>
<reference evidence="2 3" key="1">
    <citation type="submission" date="2017-09" db="EMBL/GenBank/DDBJ databases">
        <title>Depth-based differentiation of microbial function through sediment-hosted aquifers and enrichment of novel symbionts in the deep terrestrial subsurface.</title>
        <authorList>
            <person name="Probst A.J."/>
            <person name="Ladd B."/>
            <person name="Jarett J.K."/>
            <person name="Geller-Mcgrath D.E."/>
            <person name="Sieber C.M."/>
            <person name="Emerson J.B."/>
            <person name="Anantharaman K."/>
            <person name="Thomas B.C."/>
            <person name="Malmstrom R."/>
            <person name="Stieglmeier M."/>
            <person name="Klingl A."/>
            <person name="Woyke T."/>
            <person name="Ryan C.M."/>
            <person name="Banfield J.F."/>
        </authorList>
    </citation>
    <scope>NUCLEOTIDE SEQUENCE [LARGE SCALE GENOMIC DNA]</scope>
    <source>
        <strain evidence="2">CG17_big_fil_post_rev_8_21_14_2_50_48_46</strain>
    </source>
</reference>
<dbReference type="EMBL" id="PFFQ01000060">
    <property type="protein sequence ID" value="PIW14397.1"/>
    <property type="molecule type" value="Genomic_DNA"/>
</dbReference>
<accession>A0A2M7FYP9</accession>
<dbReference type="PROSITE" id="PS50123">
    <property type="entry name" value="CHER"/>
    <property type="match status" value="1"/>
</dbReference>
<evidence type="ECO:0000313" key="3">
    <source>
        <dbReference type="Proteomes" id="UP000231019"/>
    </source>
</evidence>
<dbReference type="SUPFAM" id="SSF53335">
    <property type="entry name" value="S-adenosyl-L-methionine-dependent methyltransferases"/>
    <property type="match status" value="1"/>
</dbReference>
<dbReference type="AlphaFoldDB" id="A0A2M7FYP9"/>
<dbReference type="SMART" id="SM00138">
    <property type="entry name" value="MeTrc"/>
    <property type="match status" value="1"/>
</dbReference>
<gene>
    <name evidence="2" type="ORF">COW36_21765</name>
</gene>
<dbReference type="InterPro" id="IPR029063">
    <property type="entry name" value="SAM-dependent_MTases_sf"/>
</dbReference>
<sequence length="484" mass="56348">MLLSEHVKMTRSLEQLSVQLTHELSQTYGLAIDQKTKKSVLRILLEHQIDIQTKSYADLCQWLINEMSVNETYFFRDQVLTQCFIKYLHQWTKSENRDLTIWSMGSSSGEEAYTFAMLLDDYGVSSLANAKIRILGFDISTRVLEQAKSGRYQELSLRATNSYYLAKYFKREGESYLLADQIRNAVQFFHFNLAKDIFNQPLIDELIAKNGVPDIILCRNILIYFKKRLALNIVGQFSQILQPDGYFITSPQEAFLYQIPPFLSQSKETAFILQKSDPSLCLPKSRSHEIKKEEPDFVAVSEPVCLTGSLENQAPEILPKPQHLMSQETDSDFEPILRTLTDQSSWERVFLHEAVLKFQKQEYQQADQILGRIIERDPTCYCAYLVQAYLSQKQDFWEKSFEYIRKSRFVRPDTVLEHYLLSQYFLNSHKHEKAYQSANRALSLYQDSEISPLEFQLLEWLGISLSDLLPAFYPAQKKGETFHV</sequence>
<dbReference type="InterPro" id="IPR050903">
    <property type="entry name" value="Bact_Chemotaxis_MeTrfase"/>
</dbReference>
<dbReference type="InterPro" id="IPR000780">
    <property type="entry name" value="CheR_MeTrfase"/>
</dbReference>
<dbReference type="PRINTS" id="PR00996">
    <property type="entry name" value="CHERMTFRASE"/>
</dbReference>
<evidence type="ECO:0000259" key="1">
    <source>
        <dbReference type="PROSITE" id="PS50123"/>
    </source>
</evidence>
<dbReference type="InterPro" id="IPR011990">
    <property type="entry name" value="TPR-like_helical_dom_sf"/>
</dbReference>
<feature type="domain" description="CheR-type methyltransferase" evidence="1">
    <location>
        <begin position="63"/>
        <end position="276"/>
    </location>
</feature>
<organism evidence="2 3">
    <name type="scientific">bacterium (Candidatus Blackallbacteria) CG17_big_fil_post_rev_8_21_14_2_50_48_46</name>
    <dbReference type="NCBI Taxonomy" id="2014261"/>
    <lineage>
        <taxon>Bacteria</taxon>
        <taxon>Candidatus Blackallbacteria</taxon>
    </lineage>
</organism>